<dbReference type="EMBL" id="SAWY01000001">
    <property type="protein sequence ID" value="TPH19180.1"/>
    <property type="molecule type" value="Genomic_DNA"/>
</dbReference>
<accession>A0A502L5J4</accession>
<keyword evidence="3" id="KW-0813">Transport</keyword>
<dbReference type="InterPro" id="IPR003439">
    <property type="entry name" value="ABC_transporter-like_ATP-bd"/>
</dbReference>
<comment type="caution">
    <text evidence="10">The sequence shown here is derived from an EMBL/GenBank/DDBJ whole genome shotgun (WGS) entry which is preliminary data.</text>
</comment>
<dbReference type="InterPro" id="IPR003593">
    <property type="entry name" value="AAA+_ATPase"/>
</dbReference>
<evidence type="ECO:0000256" key="4">
    <source>
        <dbReference type="ARBA" id="ARBA00022475"/>
    </source>
</evidence>
<dbReference type="Gene3D" id="3.40.50.300">
    <property type="entry name" value="P-loop containing nucleotide triphosphate hydrolases"/>
    <property type="match status" value="1"/>
</dbReference>
<dbReference type="OrthoDB" id="9802264at2"/>
<keyword evidence="8" id="KW-0472">Membrane</keyword>
<evidence type="ECO:0000256" key="6">
    <source>
        <dbReference type="ARBA" id="ARBA00022741"/>
    </source>
</evidence>
<evidence type="ECO:0000256" key="8">
    <source>
        <dbReference type="ARBA" id="ARBA00023136"/>
    </source>
</evidence>
<dbReference type="InterPro" id="IPR017871">
    <property type="entry name" value="ABC_transporter-like_CS"/>
</dbReference>
<dbReference type="InterPro" id="IPR027417">
    <property type="entry name" value="P-loop_NTPase"/>
</dbReference>
<evidence type="ECO:0000313" key="11">
    <source>
        <dbReference type="Proteomes" id="UP000315303"/>
    </source>
</evidence>
<dbReference type="SUPFAM" id="SSF52540">
    <property type="entry name" value="P-loop containing nucleoside triphosphate hydrolases"/>
    <property type="match status" value="1"/>
</dbReference>
<dbReference type="GO" id="GO:0055085">
    <property type="term" value="P:transmembrane transport"/>
    <property type="evidence" value="ECO:0007669"/>
    <property type="project" value="UniProtKB-ARBA"/>
</dbReference>
<evidence type="ECO:0000256" key="2">
    <source>
        <dbReference type="ARBA" id="ARBA00005417"/>
    </source>
</evidence>
<dbReference type="PROSITE" id="PS50893">
    <property type="entry name" value="ABC_TRANSPORTER_2"/>
    <property type="match status" value="1"/>
</dbReference>
<comment type="subcellular location">
    <subcellularLocation>
        <location evidence="1">Cell inner membrane</location>
        <topology evidence="1">Peripheral membrane protein</topology>
    </subcellularLocation>
</comment>
<dbReference type="RefSeq" id="WP_140600689.1">
    <property type="nucleotide sequence ID" value="NZ_SAWY01000001.1"/>
</dbReference>
<dbReference type="CDD" id="cd03257">
    <property type="entry name" value="ABC_NikE_OppD_transporters"/>
    <property type="match status" value="1"/>
</dbReference>
<gene>
    <name evidence="10" type="ORF">EPA86_00155</name>
</gene>
<keyword evidence="11" id="KW-1185">Reference proteome</keyword>
<keyword evidence="7 10" id="KW-0067">ATP-binding</keyword>
<dbReference type="PANTHER" id="PTHR43776">
    <property type="entry name" value="TRANSPORT ATP-BINDING PROTEIN"/>
    <property type="match status" value="1"/>
</dbReference>
<dbReference type="Proteomes" id="UP000315303">
    <property type="component" value="Unassembled WGS sequence"/>
</dbReference>
<evidence type="ECO:0000256" key="7">
    <source>
        <dbReference type="ARBA" id="ARBA00022840"/>
    </source>
</evidence>
<dbReference type="SMART" id="SM00382">
    <property type="entry name" value="AAA"/>
    <property type="match status" value="1"/>
</dbReference>
<sequence>MSELLAVEGIAKSFKLKGHWYHKKEFSALAPLSFSVESNKTLAIVGETGSGKSTLAKILVGAESPSSGKIFLNGQQLHKQQLKQRCQHIRMIFQDSGTTLNPSLTVLQLLDEPLKLNTNLNESQRRQLIRQTLQKVGLLGDHMNFYPHMFSGGQKQRISLARAIILQPQVIILDEALAALDPSLRSQMINLLLDLQQQMGLAYILISHNLGIVRHFSDQVMVMCQGEVVERGDTLEVMQNPTHKVTKKLMMSQNFQLKHHKHKCM</sequence>
<organism evidence="10 11">
    <name type="scientific">Litorilituus lipolyticus</name>
    <dbReference type="NCBI Taxonomy" id="2491017"/>
    <lineage>
        <taxon>Bacteria</taxon>
        <taxon>Pseudomonadati</taxon>
        <taxon>Pseudomonadota</taxon>
        <taxon>Gammaproteobacteria</taxon>
        <taxon>Alteromonadales</taxon>
        <taxon>Colwelliaceae</taxon>
        <taxon>Litorilituus</taxon>
    </lineage>
</organism>
<dbReference type="Pfam" id="PF00005">
    <property type="entry name" value="ABC_tran"/>
    <property type="match status" value="1"/>
</dbReference>
<proteinExistence type="inferred from homology"/>
<dbReference type="GO" id="GO:0005524">
    <property type="term" value="F:ATP binding"/>
    <property type="evidence" value="ECO:0007669"/>
    <property type="project" value="UniProtKB-KW"/>
</dbReference>
<dbReference type="AlphaFoldDB" id="A0A502L5J4"/>
<reference evidence="10 11" key="1">
    <citation type="submission" date="2019-01" db="EMBL/GenBank/DDBJ databases">
        <title>Litorilituus lipolytica sp. nov., isolated from intertidal sand of the Yellow Sea in China.</title>
        <authorList>
            <person name="Liu A."/>
        </authorList>
    </citation>
    <scope>NUCLEOTIDE SEQUENCE [LARGE SCALE GENOMIC DNA]</scope>
    <source>
        <strain evidence="10 11">RZ04</strain>
    </source>
</reference>
<name>A0A502L5J4_9GAMM</name>
<evidence type="ECO:0000256" key="5">
    <source>
        <dbReference type="ARBA" id="ARBA00022519"/>
    </source>
</evidence>
<keyword evidence="5" id="KW-0997">Cell inner membrane</keyword>
<dbReference type="PANTHER" id="PTHR43776:SF4">
    <property type="entry name" value="PUTRESCINE EXPORT SYSTEM ATP-BINDING PROTEIN SAPF"/>
    <property type="match status" value="1"/>
</dbReference>
<evidence type="ECO:0000256" key="3">
    <source>
        <dbReference type="ARBA" id="ARBA00022448"/>
    </source>
</evidence>
<feature type="domain" description="ABC transporter" evidence="9">
    <location>
        <begin position="5"/>
        <end position="250"/>
    </location>
</feature>
<dbReference type="GO" id="GO:0005886">
    <property type="term" value="C:plasma membrane"/>
    <property type="evidence" value="ECO:0007669"/>
    <property type="project" value="UniProtKB-SubCell"/>
</dbReference>
<protein>
    <submittedName>
        <fullName evidence="10">ATP-binding cassette domain-containing protein</fullName>
    </submittedName>
</protein>
<evidence type="ECO:0000256" key="1">
    <source>
        <dbReference type="ARBA" id="ARBA00004417"/>
    </source>
</evidence>
<evidence type="ECO:0000259" key="9">
    <source>
        <dbReference type="PROSITE" id="PS50893"/>
    </source>
</evidence>
<dbReference type="GO" id="GO:0016887">
    <property type="term" value="F:ATP hydrolysis activity"/>
    <property type="evidence" value="ECO:0007669"/>
    <property type="project" value="InterPro"/>
</dbReference>
<dbReference type="InterPro" id="IPR050319">
    <property type="entry name" value="ABC_transp_ATP-bind"/>
</dbReference>
<evidence type="ECO:0000313" key="10">
    <source>
        <dbReference type="EMBL" id="TPH19180.1"/>
    </source>
</evidence>
<comment type="similarity">
    <text evidence="2">Belongs to the ABC transporter superfamily.</text>
</comment>
<keyword evidence="6" id="KW-0547">Nucleotide-binding</keyword>
<keyword evidence="4" id="KW-1003">Cell membrane</keyword>
<dbReference type="PROSITE" id="PS00211">
    <property type="entry name" value="ABC_TRANSPORTER_1"/>
    <property type="match status" value="1"/>
</dbReference>